<comment type="caution">
    <text evidence="7">The sequence shown here is derived from an EMBL/GenBank/DDBJ whole genome shotgun (WGS) entry which is preliminary data.</text>
</comment>
<evidence type="ECO:0000256" key="4">
    <source>
        <dbReference type="ARBA" id="ARBA00022827"/>
    </source>
</evidence>
<dbReference type="Pfam" id="PF13450">
    <property type="entry name" value="NAD_binding_8"/>
    <property type="match status" value="1"/>
</dbReference>
<accession>A0AAN8XEI5</accession>
<reference evidence="7 8" key="1">
    <citation type="submission" date="2023-11" db="EMBL/GenBank/DDBJ databases">
        <title>Halocaridina rubra genome assembly.</title>
        <authorList>
            <person name="Smith C."/>
        </authorList>
    </citation>
    <scope>NUCLEOTIDE SEQUENCE [LARGE SCALE GENOMIC DNA]</scope>
    <source>
        <strain evidence="7">EP-1</strain>
        <tissue evidence="7">Whole</tissue>
    </source>
</reference>
<proteinExistence type="inferred from homology"/>
<evidence type="ECO:0000256" key="5">
    <source>
        <dbReference type="ARBA" id="ARBA00022857"/>
    </source>
</evidence>
<comment type="similarity">
    <text evidence="1">Belongs to the carotenoid/retinoid oxidoreductase family. CrtISO subfamily.</text>
</comment>
<gene>
    <name evidence="7" type="ORF">SK128_022175</name>
</gene>
<feature type="non-terminal residue" evidence="7">
    <location>
        <position position="514"/>
    </location>
</feature>
<keyword evidence="8" id="KW-1185">Reference proteome</keyword>
<keyword evidence="5" id="KW-0521">NADP</keyword>
<evidence type="ECO:0000256" key="6">
    <source>
        <dbReference type="ARBA" id="ARBA00023027"/>
    </source>
</evidence>
<evidence type="ECO:0008006" key="9">
    <source>
        <dbReference type="Google" id="ProtNLM"/>
    </source>
</evidence>
<dbReference type="EMBL" id="JAXCGZ010009562">
    <property type="protein sequence ID" value="KAK7076744.1"/>
    <property type="molecule type" value="Genomic_DNA"/>
</dbReference>
<protein>
    <recommendedName>
        <fullName evidence="9">All-trans-retinol 13,14-reductase</fullName>
    </recommendedName>
</protein>
<dbReference type="InterPro" id="IPR036188">
    <property type="entry name" value="FAD/NAD-bd_sf"/>
</dbReference>
<evidence type="ECO:0000256" key="3">
    <source>
        <dbReference type="ARBA" id="ARBA00022729"/>
    </source>
</evidence>
<dbReference type="AlphaFoldDB" id="A0AAN8XEI5"/>
<dbReference type="PANTHER" id="PTHR46091">
    <property type="entry name" value="BLR7054 PROTEIN"/>
    <property type="match status" value="1"/>
</dbReference>
<keyword evidence="4" id="KW-0274">FAD</keyword>
<keyword evidence="3" id="KW-0732">Signal</keyword>
<keyword evidence="2" id="KW-0285">Flavoprotein</keyword>
<evidence type="ECO:0000313" key="7">
    <source>
        <dbReference type="EMBL" id="KAK7076744.1"/>
    </source>
</evidence>
<organism evidence="7 8">
    <name type="scientific">Halocaridina rubra</name>
    <name type="common">Hawaiian red shrimp</name>
    <dbReference type="NCBI Taxonomy" id="373956"/>
    <lineage>
        <taxon>Eukaryota</taxon>
        <taxon>Metazoa</taxon>
        <taxon>Ecdysozoa</taxon>
        <taxon>Arthropoda</taxon>
        <taxon>Crustacea</taxon>
        <taxon>Multicrustacea</taxon>
        <taxon>Malacostraca</taxon>
        <taxon>Eumalacostraca</taxon>
        <taxon>Eucarida</taxon>
        <taxon>Decapoda</taxon>
        <taxon>Pleocyemata</taxon>
        <taxon>Caridea</taxon>
        <taxon>Atyoidea</taxon>
        <taxon>Atyidae</taxon>
        <taxon>Halocaridina</taxon>
    </lineage>
</organism>
<dbReference type="Proteomes" id="UP001381693">
    <property type="component" value="Unassembled WGS sequence"/>
</dbReference>
<dbReference type="Gene3D" id="3.50.50.60">
    <property type="entry name" value="FAD/NAD(P)-binding domain"/>
    <property type="match status" value="2"/>
</dbReference>
<evidence type="ECO:0000256" key="1">
    <source>
        <dbReference type="ARBA" id="ARBA00005855"/>
    </source>
</evidence>
<dbReference type="PANTHER" id="PTHR46091:SF3">
    <property type="entry name" value="AMINE OXIDASE DOMAIN-CONTAINING PROTEIN"/>
    <property type="match status" value="1"/>
</dbReference>
<sequence>MALLSLSLFMAIAAIAILYKALRFMFAKSPSPNPFDVNPTYEVKPKVIDQKQRDAVLKKGFIKDKIPENLDAIVIGSGIGGLSTAALLAKAGKRVLVLEQHDQAGGCCHTFIEKGYEFDVGIHYVGEMTYQSVSKTYLDQITNGQLEWAPLSEQYDEVLFAEKDKEIRKYPVYSGKGVWEASLKKRFPEEAAGIEKFFKLLEEVKSGNTSSMIVKLIPLWMVWILEKTGLINFVTNFYKWNALTCKEVVWGLTENQELRDIFCYCFGDFGTPPSKAGFPMQTLLHTHFMKGGSYPVGGASEIAFHTIPVIESSGGTVLVRAEVQHILLDQSGKAYGVQVKKGSEHVSVYAPIIISDAGLYNTYDRLLPLNVASASRLWPIVKSSEPGPGAMSIFVGLNCPAEELDIIHKKNAWVYTQNDIDKLTLDYLEMSLEEGMDAEIPLLFVSFPSTKDPEWDRRFPGKTTMALVTLMPYRWLKEWENERVMKRGDEYDGIKKIFGHKAIEQVSRIFPSIK</sequence>
<name>A0AAN8XEI5_HALRR</name>
<dbReference type="SUPFAM" id="SSF51905">
    <property type="entry name" value="FAD/NAD(P)-binding domain"/>
    <property type="match status" value="1"/>
</dbReference>
<evidence type="ECO:0000256" key="2">
    <source>
        <dbReference type="ARBA" id="ARBA00022630"/>
    </source>
</evidence>
<dbReference type="InterPro" id="IPR052206">
    <property type="entry name" value="Retinol_saturase"/>
</dbReference>
<keyword evidence="6" id="KW-0520">NAD</keyword>
<evidence type="ECO:0000313" key="8">
    <source>
        <dbReference type="Proteomes" id="UP001381693"/>
    </source>
</evidence>